<evidence type="ECO:0000256" key="1">
    <source>
        <dbReference type="SAM" id="MobiDB-lite"/>
    </source>
</evidence>
<dbReference type="InterPro" id="IPR003646">
    <property type="entry name" value="SH3-like_bac-type"/>
</dbReference>
<reference evidence="3" key="1">
    <citation type="submission" date="2018-06" db="EMBL/GenBank/DDBJ databases">
        <authorList>
            <person name="Zhirakovskaya E."/>
        </authorList>
    </citation>
    <scope>NUCLEOTIDE SEQUENCE</scope>
</reference>
<proteinExistence type="predicted"/>
<dbReference type="PROSITE" id="PS51781">
    <property type="entry name" value="SH3B"/>
    <property type="match status" value="1"/>
</dbReference>
<dbReference type="Pfam" id="PF08239">
    <property type="entry name" value="SH3_3"/>
    <property type="match status" value="1"/>
</dbReference>
<feature type="compositionally biased region" description="Pro residues" evidence="1">
    <location>
        <begin position="127"/>
        <end position="144"/>
    </location>
</feature>
<evidence type="ECO:0000259" key="2">
    <source>
        <dbReference type="PROSITE" id="PS51781"/>
    </source>
</evidence>
<organism evidence="3">
    <name type="scientific">hydrothermal vent metagenome</name>
    <dbReference type="NCBI Taxonomy" id="652676"/>
    <lineage>
        <taxon>unclassified sequences</taxon>
        <taxon>metagenomes</taxon>
        <taxon>ecological metagenomes</taxon>
    </lineage>
</organism>
<sequence>MDTPKFFSVVAAATFALVASTITAFAVPATATSAVNVRSGPGVSFGKIDALHAGQAVNVTECQGGWCYVEKAGPDGWVSGNYLQAAEAAPAAPAAPAAAPSAADDAAAAAAIQIFGAIAGAIINNSAPPPAAPPPPPPPPPPAAPTVISAAQVNLPLNWSANLDTGRADSGSFPGADISQQGAGGARVIFAQNGAKLSVGGTSQRGYGGCSDATYSGAPVQVGSILNRTICVKTNVGNISEFWFIGQTGTTLGVKYVTWSD</sequence>
<dbReference type="InterPro" id="IPR036028">
    <property type="entry name" value="SH3-like_dom_sf"/>
</dbReference>
<dbReference type="SMART" id="SM00287">
    <property type="entry name" value="SH3b"/>
    <property type="match status" value="1"/>
</dbReference>
<accession>A0A3B0TZA8</accession>
<name>A0A3B0TZA8_9ZZZZ</name>
<dbReference type="Gene3D" id="2.30.30.40">
    <property type="entry name" value="SH3 Domains"/>
    <property type="match status" value="1"/>
</dbReference>
<dbReference type="EMBL" id="UOEQ01000396">
    <property type="protein sequence ID" value="VAW22100.1"/>
    <property type="molecule type" value="Genomic_DNA"/>
</dbReference>
<gene>
    <name evidence="3" type="ORF">MNBD_ALPHA11-1941</name>
</gene>
<feature type="region of interest" description="Disordered" evidence="1">
    <location>
        <begin position="127"/>
        <end position="146"/>
    </location>
</feature>
<dbReference type="SUPFAM" id="SSF50044">
    <property type="entry name" value="SH3-domain"/>
    <property type="match status" value="1"/>
</dbReference>
<feature type="domain" description="SH3b" evidence="2">
    <location>
        <begin position="21"/>
        <end position="87"/>
    </location>
</feature>
<dbReference type="AlphaFoldDB" id="A0A3B0TZA8"/>
<evidence type="ECO:0000313" key="3">
    <source>
        <dbReference type="EMBL" id="VAW22100.1"/>
    </source>
</evidence>
<protein>
    <recommendedName>
        <fullName evidence="2">SH3b domain-containing protein</fullName>
    </recommendedName>
</protein>